<dbReference type="Proteomes" id="UP000789366">
    <property type="component" value="Unassembled WGS sequence"/>
</dbReference>
<sequence>KKSDNSHKNFQVSENENMELNDEIKQFEKHEDINEEEETTIELDSLNEELEESKFENNHSTSAFDAKWSLETLFDKDSLKLPAYLNLLLK</sequence>
<evidence type="ECO:0000313" key="2">
    <source>
        <dbReference type="Proteomes" id="UP000789366"/>
    </source>
</evidence>
<proteinExistence type="predicted"/>
<keyword evidence="2" id="KW-1185">Reference proteome</keyword>
<name>A0ACA9Q4T6_9GLOM</name>
<feature type="non-terminal residue" evidence="1">
    <location>
        <position position="1"/>
    </location>
</feature>
<reference evidence="1" key="1">
    <citation type="submission" date="2021-06" db="EMBL/GenBank/DDBJ databases">
        <authorList>
            <person name="Kallberg Y."/>
            <person name="Tangrot J."/>
            <person name="Rosling A."/>
        </authorList>
    </citation>
    <scope>NUCLEOTIDE SEQUENCE</scope>
    <source>
        <strain evidence="1">28 12/20/2015</strain>
    </source>
</reference>
<comment type="caution">
    <text evidence="1">The sequence shown here is derived from an EMBL/GenBank/DDBJ whole genome shotgun (WGS) entry which is preliminary data.</text>
</comment>
<organism evidence="1 2">
    <name type="scientific">Cetraspora pellucida</name>
    <dbReference type="NCBI Taxonomy" id="1433469"/>
    <lineage>
        <taxon>Eukaryota</taxon>
        <taxon>Fungi</taxon>
        <taxon>Fungi incertae sedis</taxon>
        <taxon>Mucoromycota</taxon>
        <taxon>Glomeromycotina</taxon>
        <taxon>Glomeromycetes</taxon>
        <taxon>Diversisporales</taxon>
        <taxon>Gigasporaceae</taxon>
        <taxon>Cetraspora</taxon>
    </lineage>
</organism>
<gene>
    <name evidence="1" type="ORF">SPELUC_LOCUS13497</name>
</gene>
<protein>
    <submittedName>
        <fullName evidence="1">4391_t:CDS:1</fullName>
    </submittedName>
</protein>
<evidence type="ECO:0000313" key="1">
    <source>
        <dbReference type="EMBL" id="CAG8736709.1"/>
    </source>
</evidence>
<dbReference type="EMBL" id="CAJVPW010035942">
    <property type="protein sequence ID" value="CAG8736709.1"/>
    <property type="molecule type" value="Genomic_DNA"/>
</dbReference>
<accession>A0ACA9Q4T6</accession>